<dbReference type="InterPro" id="IPR032567">
    <property type="entry name" value="RTL1-rel"/>
</dbReference>
<dbReference type="Pfam" id="PF08284">
    <property type="entry name" value="RVP_2"/>
    <property type="match status" value="1"/>
</dbReference>
<keyword evidence="2" id="KW-0548">Nucleotidyltransferase</keyword>
<evidence type="ECO:0000256" key="1">
    <source>
        <dbReference type="SAM" id="MobiDB-lite"/>
    </source>
</evidence>
<protein>
    <submittedName>
        <fullName evidence="2">Reverse transcriptase domain-containing protein</fullName>
    </submittedName>
</protein>
<dbReference type="PANTHER" id="PTHR15503:SF45">
    <property type="entry name" value="RNA-DIRECTED DNA POLYMERASE HOMOLOG"/>
    <property type="match status" value="1"/>
</dbReference>
<dbReference type="CDD" id="cd00303">
    <property type="entry name" value="retropepsin_like"/>
    <property type="match status" value="1"/>
</dbReference>
<reference evidence="2" key="2">
    <citation type="submission" date="2022-01" db="EMBL/GenBank/DDBJ databases">
        <authorList>
            <person name="Yamashiro T."/>
            <person name="Shiraishi A."/>
            <person name="Satake H."/>
            <person name="Nakayama K."/>
        </authorList>
    </citation>
    <scope>NUCLEOTIDE SEQUENCE</scope>
</reference>
<dbReference type="EMBL" id="BQNB010013373">
    <property type="protein sequence ID" value="GJT15140.1"/>
    <property type="molecule type" value="Genomic_DNA"/>
</dbReference>
<dbReference type="Gene3D" id="3.30.70.270">
    <property type="match status" value="1"/>
</dbReference>
<dbReference type="InterPro" id="IPR043502">
    <property type="entry name" value="DNA/RNA_pol_sf"/>
</dbReference>
<feature type="region of interest" description="Disordered" evidence="1">
    <location>
        <begin position="167"/>
        <end position="194"/>
    </location>
</feature>
<dbReference type="Gene3D" id="3.10.10.10">
    <property type="entry name" value="HIV Type 1 Reverse Transcriptase, subunit A, domain 1"/>
    <property type="match status" value="1"/>
</dbReference>
<dbReference type="PANTHER" id="PTHR15503">
    <property type="entry name" value="LDOC1 RELATED"/>
    <property type="match status" value="1"/>
</dbReference>
<dbReference type="GO" id="GO:0003964">
    <property type="term" value="F:RNA-directed DNA polymerase activity"/>
    <property type="evidence" value="ECO:0007669"/>
    <property type="project" value="UniProtKB-KW"/>
</dbReference>
<evidence type="ECO:0000313" key="3">
    <source>
        <dbReference type="Proteomes" id="UP001151760"/>
    </source>
</evidence>
<name>A0ABQ5BK15_9ASTR</name>
<gene>
    <name evidence="2" type="ORF">Tco_0873846</name>
</gene>
<sequence length="471" mass="52962">MYLVFSHMLKSFDREDLETLYKLVTAKYGSTRPVEDLDLVDEAVRNGSTHKVKKRGNVGEPSKDKNGRDDNKRTRTGNTFATTANPVGRENAVDWPKCTTCNSYHAPGGPCRTCFNCNHPCYFAKDCRVMPRNVNPVNVRNPTPTRGACHECGSTDHLKPACPRLNRAQGLGGNRPNQFVANKKGQGRGNQRNQARGRAFMLGAKEARQDPNIVTGTFTLKNHFATTLFDSGADYSFISITFIPLLGIEPSELGLKYEIKIASGQLVEIDKVIKGCKLEIEGHVFDINLIPFGHGSFDMIIGMDWLSNHKAEIICHEKVVRIPPLDGKVLRELGERPEGKARLLMSVKASDKKQEQIVVLRDFPEVFSDGLSGLPPLWEIKFWIELIPRAVPIAKSPYRLAPSELEKLSRQLKEQQDKGFIRPSSSPWGASVLFVKKYDGSFRMCIDYELNKLTVKNRYLLPRIDDLFDQL</sequence>
<accession>A0ABQ5BK15</accession>
<feature type="region of interest" description="Disordered" evidence="1">
    <location>
        <begin position="47"/>
        <end position="84"/>
    </location>
</feature>
<proteinExistence type="predicted"/>
<comment type="caution">
    <text evidence="2">The sequence shown here is derived from an EMBL/GenBank/DDBJ whole genome shotgun (WGS) entry which is preliminary data.</text>
</comment>
<dbReference type="Gene3D" id="4.10.60.10">
    <property type="entry name" value="Zinc finger, CCHC-type"/>
    <property type="match status" value="1"/>
</dbReference>
<evidence type="ECO:0000313" key="2">
    <source>
        <dbReference type="EMBL" id="GJT15140.1"/>
    </source>
</evidence>
<dbReference type="InterPro" id="IPR043128">
    <property type="entry name" value="Rev_trsase/Diguanyl_cyclase"/>
</dbReference>
<dbReference type="SUPFAM" id="SSF50630">
    <property type="entry name" value="Acid proteases"/>
    <property type="match status" value="1"/>
</dbReference>
<keyword evidence="2" id="KW-0808">Transferase</keyword>
<dbReference type="SUPFAM" id="SSF56672">
    <property type="entry name" value="DNA/RNA polymerases"/>
    <property type="match status" value="1"/>
</dbReference>
<reference evidence="2" key="1">
    <citation type="journal article" date="2022" name="Int. J. Mol. Sci.">
        <title>Draft Genome of Tanacetum Coccineum: Genomic Comparison of Closely Related Tanacetum-Family Plants.</title>
        <authorList>
            <person name="Yamashiro T."/>
            <person name="Shiraishi A."/>
            <person name="Nakayama K."/>
            <person name="Satake H."/>
        </authorList>
    </citation>
    <scope>NUCLEOTIDE SEQUENCE</scope>
</reference>
<keyword evidence="2" id="KW-0695">RNA-directed DNA polymerase</keyword>
<feature type="compositionally biased region" description="Basic and acidic residues" evidence="1">
    <location>
        <begin position="61"/>
        <end position="73"/>
    </location>
</feature>
<keyword evidence="3" id="KW-1185">Reference proteome</keyword>
<organism evidence="2 3">
    <name type="scientific">Tanacetum coccineum</name>
    <dbReference type="NCBI Taxonomy" id="301880"/>
    <lineage>
        <taxon>Eukaryota</taxon>
        <taxon>Viridiplantae</taxon>
        <taxon>Streptophyta</taxon>
        <taxon>Embryophyta</taxon>
        <taxon>Tracheophyta</taxon>
        <taxon>Spermatophyta</taxon>
        <taxon>Magnoliopsida</taxon>
        <taxon>eudicotyledons</taxon>
        <taxon>Gunneridae</taxon>
        <taxon>Pentapetalae</taxon>
        <taxon>asterids</taxon>
        <taxon>campanulids</taxon>
        <taxon>Asterales</taxon>
        <taxon>Asteraceae</taxon>
        <taxon>Asteroideae</taxon>
        <taxon>Anthemideae</taxon>
        <taxon>Anthemidinae</taxon>
        <taxon>Tanacetum</taxon>
    </lineage>
</organism>
<dbReference type="Gene3D" id="2.40.70.10">
    <property type="entry name" value="Acid Proteases"/>
    <property type="match status" value="1"/>
</dbReference>
<dbReference type="Proteomes" id="UP001151760">
    <property type="component" value="Unassembled WGS sequence"/>
</dbReference>
<dbReference type="InterPro" id="IPR021109">
    <property type="entry name" value="Peptidase_aspartic_dom_sf"/>
</dbReference>